<keyword evidence="7" id="KW-1185">Reference proteome</keyword>
<dbReference type="PANTHER" id="PTHR12714">
    <property type="entry name" value="PROTEIN-S ISOPRENYLCYSTEINE O-METHYLTRANSFERASE"/>
    <property type="match status" value="1"/>
</dbReference>
<comment type="subcellular location">
    <subcellularLocation>
        <location evidence="1">Endomembrane system</location>
        <topology evidence="1">Multi-pass membrane protein</topology>
    </subcellularLocation>
</comment>
<dbReference type="GO" id="GO:0016740">
    <property type="term" value="F:transferase activity"/>
    <property type="evidence" value="ECO:0007669"/>
    <property type="project" value="UniProtKB-ARBA"/>
</dbReference>
<dbReference type="GeneID" id="97549732"/>
<dbReference type="Proteomes" id="UP000245657">
    <property type="component" value="Unassembled WGS sequence"/>
</dbReference>
<dbReference type="GO" id="GO:0012505">
    <property type="term" value="C:endomembrane system"/>
    <property type="evidence" value="ECO:0007669"/>
    <property type="project" value="UniProtKB-SubCell"/>
</dbReference>
<protein>
    <recommendedName>
        <fullName evidence="8">Isoprenylcysteine carboxylmethyltransferase family protein</fullName>
    </recommendedName>
</protein>
<evidence type="ECO:0000256" key="1">
    <source>
        <dbReference type="ARBA" id="ARBA00004127"/>
    </source>
</evidence>
<accession>A0A2V2N6V1</accession>
<evidence type="ECO:0008006" key="8">
    <source>
        <dbReference type="Google" id="ProtNLM"/>
    </source>
</evidence>
<dbReference type="PANTHER" id="PTHR12714:SF24">
    <property type="entry name" value="SLR1182 PROTEIN"/>
    <property type="match status" value="1"/>
</dbReference>
<evidence type="ECO:0000256" key="5">
    <source>
        <dbReference type="SAM" id="Phobius"/>
    </source>
</evidence>
<reference evidence="6 7" key="1">
    <citation type="submission" date="2018-05" db="EMBL/GenBank/DDBJ databases">
        <title>Draft genome of Methanospirillum lacunae Ki8-1.</title>
        <authorList>
            <person name="Dueholm M.S."/>
            <person name="Nielsen P.H."/>
            <person name="Bakmann L.F."/>
            <person name="Otzen D.E."/>
        </authorList>
    </citation>
    <scope>NUCLEOTIDE SEQUENCE [LARGE SCALE GENOMIC DNA]</scope>
    <source>
        <strain evidence="6 7">Ki8-1</strain>
    </source>
</reference>
<feature type="transmembrane region" description="Helical" evidence="5">
    <location>
        <begin position="34"/>
        <end position="54"/>
    </location>
</feature>
<feature type="transmembrane region" description="Helical" evidence="5">
    <location>
        <begin position="6"/>
        <end position="22"/>
    </location>
</feature>
<comment type="caution">
    <text evidence="6">The sequence shown here is derived from an EMBL/GenBank/DDBJ whole genome shotgun (WGS) entry which is preliminary data.</text>
</comment>
<name>A0A2V2N6V1_9EURY</name>
<evidence type="ECO:0000313" key="6">
    <source>
        <dbReference type="EMBL" id="PWR74350.1"/>
    </source>
</evidence>
<dbReference type="OrthoDB" id="148346at2157"/>
<organism evidence="6 7">
    <name type="scientific">Methanospirillum lacunae</name>
    <dbReference type="NCBI Taxonomy" id="668570"/>
    <lineage>
        <taxon>Archaea</taxon>
        <taxon>Methanobacteriati</taxon>
        <taxon>Methanobacteriota</taxon>
        <taxon>Stenosarchaea group</taxon>
        <taxon>Methanomicrobia</taxon>
        <taxon>Methanomicrobiales</taxon>
        <taxon>Methanospirillaceae</taxon>
        <taxon>Methanospirillum</taxon>
    </lineage>
</organism>
<dbReference type="EMBL" id="QGMY01000002">
    <property type="protein sequence ID" value="PWR74350.1"/>
    <property type="molecule type" value="Genomic_DNA"/>
</dbReference>
<dbReference type="AlphaFoldDB" id="A0A2V2N6V1"/>
<keyword evidence="4 5" id="KW-0472">Membrane</keyword>
<evidence type="ECO:0000256" key="2">
    <source>
        <dbReference type="ARBA" id="ARBA00022692"/>
    </source>
</evidence>
<evidence type="ECO:0000256" key="3">
    <source>
        <dbReference type="ARBA" id="ARBA00022989"/>
    </source>
</evidence>
<dbReference type="Pfam" id="PF04191">
    <property type="entry name" value="PEMT"/>
    <property type="match status" value="1"/>
</dbReference>
<sequence>MADGQSYFLLMLGLSVLAYFGFSTPPIINTPVTYLGLLFVIAGLFLCCWTRSVLIKNHTTLSPFEIPGALVTSGPFRFSRNPVYLGMAAILLGTAILMGTGISFIFPLLFIVIMEVRFIPLEEKTLERVFGEEFIHYKRTVRKWI</sequence>
<evidence type="ECO:0000313" key="7">
    <source>
        <dbReference type="Proteomes" id="UP000245657"/>
    </source>
</evidence>
<gene>
    <name evidence="6" type="ORF">DK846_04160</name>
</gene>
<keyword evidence="2 5" id="KW-0812">Transmembrane</keyword>
<feature type="transmembrane region" description="Helical" evidence="5">
    <location>
        <begin position="83"/>
        <end position="114"/>
    </location>
</feature>
<dbReference type="RefSeq" id="WP_109967629.1">
    <property type="nucleotide sequence ID" value="NZ_CP176093.1"/>
</dbReference>
<evidence type="ECO:0000256" key="4">
    <source>
        <dbReference type="ARBA" id="ARBA00023136"/>
    </source>
</evidence>
<dbReference type="InterPro" id="IPR007318">
    <property type="entry name" value="Phopholipid_MeTrfase"/>
</dbReference>
<proteinExistence type="predicted"/>
<keyword evidence="3 5" id="KW-1133">Transmembrane helix</keyword>
<dbReference type="Gene3D" id="1.20.120.1630">
    <property type="match status" value="1"/>
</dbReference>